<evidence type="ECO:0000313" key="8">
    <source>
        <dbReference type="EMBL" id="GEU36981.1"/>
    </source>
</evidence>
<dbReference type="PROSITE" id="PS50404">
    <property type="entry name" value="GST_NTER"/>
    <property type="match status" value="1"/>
</dbReference>
<dbReference type="EC" id="2.5.1.18" evidence="1"/>
<comment type="catalytic activity">
    <reaction evidence="4">
        <text>RX + glutathione = an S-substituted glutathione + a halide anion + H(+)</text>
        <dbReference type="Rhea" id="RHEA:16437"/>
        <dbReference type="ChEBI" id="CHEBI:15378"/>
        <dbReference type="ChEBI" id="CHEBI:16042"/>
        <dbReference type="ChEBI" id="CHEBI:17792"/>
        <dbReference type="ChEBI" id="CHEBI:57925"/>
        <dbReference type="ChEBI" id="CHEBI:90779"/>
        <dbReference type="EC" id="2.5.1.18"/>
    </reaction>
</comment>
<reference evidence="8" key="1">
    <citation type="journal article" date="2019" name="Sci. Rep.">
        <title>Draft genome of Tanacetum cinerariifolium, the natural source of mosquito coil.</title>
        <authorList>
            <person name="Yamashiro T."/>
            <person name="Shiraishi A."/>
            <person name="Satake H."/>
            <person name="Nakayama K."/>
        </authorList>
    </citation>
    <scope>NUCLEOTIDE SEQUENCE</scope>
</reference>
<dbReference type="PANTHER" id="PTHR44420">
    <property type="entry name" value="GLUTATHIONE S-TRANSFERASE DHAR2-RELATED"/>
    <property type="match status" value="1"/>
</dbReference>
<evidence type="ECO:0000256" key="2">
    <source>
        <dbReference type="ARBA" id="ARBA00022679"/>
    </source>
</evidence>
<dbReference type="Gene3D" id="3.40.50.410">
    <property type="entry name" value="von Willebrand factor, type A domain"/>
    <property type="match status" value="1"/>
</dbReference>
<dbReference type="Gene3D" id="1.20.1050.10">
    <property type="match status" value="1"/>
</dbReference>
<evidence type="ECO:0000259" key="6">
    <source>
        <dbReference type="PROSITE" id="PS50404"/>
    </source>
</evidence>
<dbReference type="GO" id="GO:0045174">
    <property type="term" value="F:glutathione dehydrogenase (ascorbate) activity"/>
    <property type="evidence" value="ECO:0007669"/>
    <property type="project" value="UniProtKB-EC"/>
</dbReference>
<dbReference type="Gene3D" id="3.40.30.10">
    <property type="entry name" value="Glutaredoxin"/>
    <property type="match status" value="1"/>
</dbReference>
<organism evidence="8">
    <name type="scientific">Tanacetum cinerariifolium</name>
    <name type="common">Dalmatian daisy</name>
    <name type="synonym">Chrysanthemum cinerariifolium</name>
    <dbReference type="NCBI Taxonomy" id="118510"/>
    <lineage>
        <taxon>Eukaryota</taxon>
        <taxon>Viridiplantae</taxon>
        <taxon>Streptophyta</taxon>
        <taxon>Embryophyta</taxon>
        <taxon>Tracheophyta</taxon>
        <taxon>Spermatophyta</taxon>
        <taxon>Magnoliopsida</taxon>
        <taxon>eudicotyledons</taxon>
        <taxon>Gunneridae</taxon>
        <taxon>Pentapetalae</taxon>
        <taxon>asterids</taxon>
        <taxon>campanulids</taxon>
        <taxon>Asterales</taxon>
        <taxon>Asteraceae</taxon>
        <taxon>Asteroideae</taxon>
        <taxon>Anthemideae</taxon>
        <taxon>Anthemidinae</taxon>
        <taxon>Tanacetum</taxon>
    </lineage>
</organism>
<dbReference type="InterPro" id="IPR036465">
    <property type="entry name" value="vWFA_dom_sf"/>
</dbReference>
<protein>
    <recommendedName>
        <fullName evidence="1">glutathione transferase</fullName>
        <ecNumber evidence="1">2.5.1.18</ecNumber>
    </recommendedName>
</protein>
<evidence type="ECO:0000256" key="1">
    <source>
        <dbReference type="ARBA" id="ARBA00012452"/>
    </source>
</evidence>
<evidence type="ECO:0000256" key="4">
    <source>
        <dbReference type="ARBA" id="ARBA00047960"/>
    </source>
</evidence>
<dbReference type="GO" id="GO:0033355">
    <property type="term" value="P:ascorbate glutathione cycle"/>
    <property type="evidence" value="ECO:0007669"/>
    <property type="project" value="InterPro"/>
</dbReference>
<dbReference type="SUPFAM" id="SSF47616">
    <property type="entry name" value="GST C-terminal domain-like"/>
    <property type="match status" value="1"/>
</dbReference>
<keyword evidence="2" id="KW-0808">Transferase</keyword>
<name>A0A6L2JIW4_TANCI</name>
<comment type="catalytic activity">
    <reaction evidence="5">
        <text>L-dehydroascorbate + 2 glutathione = glutathione disulfide + L-ascorbate</text>
        <dbReference type="Rhea" id="RHEA:24424"/>
        <dbReference type="ChEBI" id="CHEBI:38290"/>
        <dbReference type="ChEBI" id="CHEBI:57925"/>
        <dbReference type="ChEBI" id="CHEBI:58297"/>
        <dbReference type="ChEBI" id="CHEBI:58539"/>
        <dbReference type="EC" id="1.8.5.1"/>
    </reaction>
</comment>
<evidence type="ECO:0000256" key="3">
    <source>
        <dbReference type="ARBA" id="ARBA00024194"/>
    </source>
</evidence>
<accession>A0A6L2JIW4</accession>
<feature type="domain" description="GST C-terminal" evidence="7">
    <location>
        <begin position="293"/>
        <end position="437"/>
    </location>
</feature>
<dbReference type="SUPFAM" id="SSF53300">
    <property type="entry name" value="vWA-like"/>
    <property type="match status" value="1"/>
</dbReference>
<evidence type="ECO:0000259" key="7">
    <source>
        <dbReference type="PROSITE" id="PS50405"/>
    </source>
</evidence>
<evidence type="ECO:0000256" key="5">
    <source>
        <dbReference type="ARBA" id="ARBA00049544"/>
    </source>
</evidence>
<dbReference type="GO" id="GO:0004364">
    <property type="term" value="F:glutathione transferase activity"/>
    <property type="evidence" value="ECO:0007669"/>
    <property type="project" value="UniProtKB-EC"/>
</dbReference>
<dbReference type="EMBL" id="BKCJ010000873">
    <property type="protein sequence ID" value="GEU36981.1"/>
    <property type="molecule type" value="Genomic_DNA"/>
</dbReference>
<dbReference type="InterPro" id="IPR036249">
    <property type="entry name" value="Thioredoxin-like_sf"/>
</dbReference>
<dbReference type="InterPro" id="IPR004045">
    <property type="entry name" value="Glutathione_S-Trfase_N"/>
</dbReference>
<dbReference type="Pfam" id="PF13409">
    <property type="entry name" value="GST_N_2"/>
    <property type="match status" value="1"/>
</dbReference>
<dbReference type="InterPro" id="IPR036282">
    <property type="entry name" value="Glutathione-S-Trfase_C_sf"/>
</dbReference>
<dbReference type="Pfam" id="PF13519">
    <property type="entry name" value="VWA_2"/>
    <property type="match status" value="1"/>
</dbReference>
<dbReference type="SUPFAM" id="SSF52833">
    <property type="entry name" value="Thioredoxin-like"/>
    <property type="match status" value="1"/>
</dbReference>
<dbReference type="InterPro" id="IPR002035">
    <property type="entry name" value="VWF_A"/>
</dbReference>
<gene>
    <name evidence="8" type="ORF">Tci_008959</name>
</gene>
<sequence length="440" mass="49895">MSKTNNSSSSPKAEAIMICLDSGEWMESTKSPMFKEQASAMQYYCKKKLKYNPRTIVGVCGSADFGINYFWIRPTRDLKMIMAAINDIMIGGHIRLFNAAGFAHSLLFHSHLVGKDMQKRIVVFAGGPLYCPLPKAHMLGKVIKDNNVACDVISFGDPYMEKRLFFDTLIRLVDNDGNSNVCHVPPESSVRQALYRSQILIPRVGGGSSSAQSSGFSSLPQHDKNKAIVVYVKAPPTDADDRTTDCPFCQSVLLTLEEKNLLYHIEFIDLPKKPKWFFKVNPHGILPLIKFSDGRYVSNSDVIVGMIEEMYPDRPLVAPPYLARLGLKILPKIAGYLKRKDKNDGLLREFMELERHLKNCHQEPFVDGEEITAVDLSLAPKLYHLVHACKLTVPHDLPYVQRYTQMLFNRPSFRKTKPSLEDVEEGWCKRVRIPKDKMPR</sequence>
<dbReference type="InterPro" id="IPR010987">
    <property type="entry name" value="Glutathione-S-Trfase_C-like"/>
</dbReference>
<dbReference type="AlphaFoldDB" id="A0A6L2JIW4"/>
<dbReference type="PANTHER" id="PTHR44420:SF2">
    <property type="entry name" value="GLUTATHIONE S-TRANSFERASE DHAR2-RELATED"/>
    <property type="match status" value="1"/>
</dbReference>
<dbReference type="PROSITE" id="PS50405">
    <property type="entry name" value="GST_CTER"/>
    <property type="match status" value="1"/>
</dbReference>
<proteinExistence type="inferred from homology"/>
<comment type="similarity">
    <text evidence="3">Belongs to the GST superfamily. DHAR family.</text>
</comment>
<feature type="domain" description="GST N-terminal" evidence="6">
    <location>
        <begin position="236"/>
        <end position="315"/>
    </location>
</feature>
<comment type="caution">
    <text evidence="8">The sequence shown here is derived from an EMBL/GenBank/DDBJ whole genome shotgun (WGS) entry which is preliminary data.</text>
</comment>
<dbReference type="InterPro" id="IPR044627">
    <property type="entry name" value="DHAR1/2/3/4"/>
</dbReference>